<dbReference type="AlphaFoldDB" id="A0A378KXV8"/>
<feature type="region of interest" description="Disordered" evidence="1">
    <location>
        <begin position="1"/>
        <end position="32"/>
    </location>
</feature>
<accession>A0A378KXV8</accession>
<feature type="compositionally biased region" description="Polar residues" evidence="1">
    <location>
        <begin position="19"/>
        <end position="32"/>
    </location>
</feature>
<sequence>MPRAPSQPLGAPDFRETSASEPAETSQINQGM</sequence>
<evidence type="ECO:0000313" key="3">
    <source>
        <dbReference type="Proteomes" id="UP000254230"/>
    </source>
</evidence>
<gene>
    <name evidence="2" type="ORF">NCTC12376_03068</name>
</gene>
<dbReference type="Proteomes" id="UP000254230">
    <property type="component" value="Unassembled WGS sequence"/>
</dbReference>
<reference evidence="2 3" key="1">
    <citation type="submission" date="2018-06" db="EMBL/GenBank/DDBJ databases">
        <authorList>
            <consortium name="Pathogen Informatics"/>
            <person name="Doyle S."/>
        </authorList>
    </citation>
    <scope>NUCLEOTIDE SEQUENCE [LARGE SCALE GENOMIC DNA]</scope>
    <source>
        <strain evidence="2 3">NCTC12376</strain>
    </source>
</reference>
<name>A0A378KXV8_9GAMM</name>
<proteinExistence type="predicted"/>
<evidence type="ECO:0000313" key="2">
    <source>
        <dbReference type="EMBL" id="STY19236.1"/>
    </source>
</evidence>
<organism evidence="2 3">
    <name type="scientific">Legionella quateirensis</name>
    <dbReference type="NCBI Taxonomy" id="45072"/>
    <lineage>
        <taxon>Bacteria</taxon>
        <taxon>Pseudomonadati</taxon>
        <taxon>Pseudomonadota</taxon>
        <taxon>Gammaproteobacteria</taxon>
        <taxon>Legionellales</taxon>
        <taxon>Legionellaceae</taxon>
        <taxon>Legionella</taxon>
    </lineage>
</organism>
<dbReference type="EMBL" id="UGOW01000001">
    <property type="protein sequence ID" value="STY19236.1"/>
    <property type="molecule type" value="Genomic_DNA"/>
</dbReference>
<evidence type="ECO:0000256" key="1">
    <source>
        <dbReference type="SAM" id="MobiDB-lite"/>
    </source>
</evidence>
<protein>
    <submittedName>
        <fullName evidence="2">Uncharacterized protein</fullName>
    </submittedName>
</protein>